<keyword evidence="6" id="KW-1185">Reference proteome</keyword>
<dbReference type="PANTHER" id="PTHR23323">
    <property type="entry name" value="VACUOLAR PROTEIN SORTING-ASSOCIATED PROTEIN"/>
    <property type="match status" value="1"/>
</dbReference>
<evidence type="ECO:0000256" key="4">
    <source>
        <dbReference type="SAM" id="Coils"/>
    </source>
</evidence>
<dbReference type="GO" id="GO:0008270">
    <property type="term" value="F:zinc ion binding"/>
    <property type="evidence" value="ECO:0007669"/>
    <property type="project" value="UniProtKB-KW"/>
</dbReference>
<dbReference type="GO" id="GO:0030897">
    <property type="term" value="C:HOPS complex"/>
    <property type="evidence" value="ECO:0007669"/>
    <property type="project" value="TreeGrafter"/>
</dbReference>
<dbReference type="RefSeq" id="XP_009040598.1">
    <property type="nucleotide sequence ID" value="XM_009042350.1"/>
</dbReference>
<gene>
    <name evidence="5" type="ORF">AURANDRAFT_38919</name>
</gene>
<dbReference type="GO" id="GO:0007033">
    <property type="term" value="P:vacuole organization"/>
    <property type="evidence" value="ECO:0007669"/>
    <property type="project" value="TreeGrafter"/>
</dbReference>
<reference evidence="5 6" key="1">
    <citation type="journal article" date="2011" name="Proc. Natl. Acad. Sci. U.S.A.">
        <title>Niche of harmful alga Aureococcus anophagefferens revealed through ecogenomics.</title>
        <authorList>
            <person name="Gobler C.J."/>
            <person name="Berry D.L."/>
            <person name="Dyhrman S.T."/>
            <person name="Wilhelm S.W."/>
            <person name="Salamov A."/>
            <person name="Lobanov A.V."/>
            <person name="Zhang Y."/>
            <person name="Collier J.L."/>
            <person name="Wurch L.L."/>
            <person name="Kustka A.B."/>
            <person name="Dill B.D."/>
            <person name="Shah M."/>
            <person name="VerBerkmoes N.C."/>
            <person name="Kuo A."/>
            <person name="Terry A."/>
            <person name="Pangilinan J."/>
            <person name="Lindquist E.A."/>
            <person name="Lucas S."/>
            <person name="Paulsen I.T."/>
            <person name="Hattenrath-Lehmann T.K."/>
            <person name="Talmage S.C."/>
            <person name="Walker E.A."/>
            <person name="Koch F."/>
            <person name="Burson A.M."/>
            <person name="Marcoval M.A."/>
            <person name="Tang Y.Z."/>
            <person name="Lecleir G.R."/>
            <person name="Coyne K.J."/>
            <person name="Berg G.M."/>
            <person name="Bertrand E.M."/>
            <person name="Saito M.A."/>
            <person name="Gladyshev V.N."/>
            <person name="Grigoriev I.V."/>
        </authorList>
    </citation>
    <scope>NUCLEOTIDE SEQUENCE [LARGE SCALE GENOMIC DNA]</scope>
    <source>
        <strain evidence="6">CCMP 1984</strain>
    </source>
</reference>
<dbReference type="GO" id="GO:0030674">
    <property type="term" value="F:protein-macromolecule adaptor activity"/>
    <property type="evidence" value="ECO:0007669"/>
    <property type="project" value="TreeGrafter"/>
</dbReference>
<organism evidence="6">
    <name type="scientific">Aureococcus anophagefferens</name>
    <name type="common">Harmful bloom alga</name>
    <dbReference type="NCBI Taxonomy" id="44056"/>
    <lineage>
        <taxon>Eukaryota</taxon>
        <taxon>Sar</taxon>
        <taxon>Stramenopiles</taxon>
        <taxon>Ochrophyta</taxon>
        <taxon>Pelagophyceae</taxon>
        <taxon>Pelagomonadales</taxon>
        <taxon>Pelagomonadaceae</taxon>
        <taxon>Aureococcus</taxon>
    </lineage>
</organism>
<dbReference type="AlphaFoldDB" id="F0YJN5"/>
<dbReference type="Proteomes" id="UP000002729">
    <property type="component" value="Unassembled WGS sequence"/>
</dbReference>
<dbReference type="GO" id="GO:0048284">
    <property type="term" value="P:organelle fusion"/>
    <property type="evidence" value="ECO:0007669"/>
    <property type="project" value="TreeGrafter"/>
</dbReference>
<feature type="coiled-coil region" evidence="4">
    <location>
        <begin position="306"/>
        <end position="333"/>
    </location>
</feature>
<accession>F0YJN5</accession>
<dbReference type="GeneID" id="20221917"/>
<dbReference type="GO" id="GO:0005768">
    <property type="term" value="C:endosome"/>
    <property type="evidence" value="ECO:0007669"/>
    <property type="project" value="TreeGrafter"/>
</dbReference>
<dbReference type="GO" id="GO:0007032">
    <property type="term" value="P:endosome organization"/>
    <property type="evidence" value="ECO:0007669"/>
    <property type="project" value="TreeGrafter"/>
</dbReference>
<keyword evidence="3" id="KW-0862">Zinc</keyword>
<sequence length="431" mass="48618">MGILSYHDKTQATITSTWSVEILLCQMMTANSEVCLTDSDLNHIFGNQQAALHDEVTCNLLTSHGSESSYFNKTHEQAVNYFLCEKRWSELLSVLDAVSVARADSMLYNTSLQLLQNASVPTIVMWTHKPLNSVQLRHGQFDSTVAARCCEYLQGCMTYSSIEAAVETYFLILTADIDSATRLFTLSYELFQLQSTLRICSNRRCVRSCAWIYASLALYEEAVTLALTIDVQLAKEYANLPAVETVMKRRLWLMIAEHITYDRSYAIVESAQILEDCQMLSIEDILRFFPDFVVIEAFKTEICSSLEQYNKSLDTLRAEINDYKHNSINIQNESLTLYTQDICLASNARCSLSGCPVVSEPFFYFSSGHSFLERNLTKAKRKELSVTPHTNTIENGKAQRQGLPIAAECPLTGSTIIDSVDIPLYFISLPE</sequence>
<dbReference type="InParanoid" id="F0YJN5"/>
<evidence type="ECO:0000256" key="2">
    <source>
        <dbReference type="ARBA" id="ARBA00022771"/>
    </source>
</evidence>
<protein>
    <submittedName>
        <fullName evidence="5">Uncharacterized protein</fullName>
    </submittedName>
</protein>
<evidence type="ECO:0000256" key="1">
    <source>
        <dbReference type="ARBA" id="ARBA00022723"/>
    </source>
</evidence>
<dbReference type="GO" id="GO:0006904">
    <property type="term" value="P:vesicle docking involved in exocytosis"/>
    <property type="evidence" value="ECO:0007669"/>
    <property type="project" value="TreeGrafter"/>
</dbReference>
<evidence type="ECO:0000256" key="3">
    <source>
        <dbReference type="ARBA" id="ARBA00022833"/>
    </source>
</evidence>
<evidence type="ECO:0000313" key="6">
    <source>
        <dbReference type="Proteomes" id="UP000002729"/>
    </source>
</evidence>
<keyword evidence="2" id="KW-0863">Zinc-finger</keyword>
<dbReference type="PANTHER" id="PTHR23323:SF26">
    <property type="entry name" value="VACUOLAR PROTEIN SORTING-ASSOCIATED PROTEIN 18 HOMOLOG"/>
    <property type="match status" value="1"/>
</dbReference>
<keyword evidence="1" id="KW-0479">Metal-binding</keyword>
<evidence type="ECO:0000313" key="5">
    <source>
        <dbReference type="EMBL" id="EGB04684.1"/>
    </source>
</evidence>
<name>F0YJN5_AURAN</name>
<dbReference type="eggNOG" id="KOG2034">
    <property type="taxonomic scope" value="Eukaryota"/>
</dbReference>
<dbReference type="KEGG" id="aaf:AURANDRAFT_38919"/>
<proteinExistence type="predicted"/>
<dbReference type="EMBL" id="GL833148">
    <property type="protein sequence ID" value="EGB04684.1"/>
    <property type="molecule type" value="Genomic_DNA"/>
</dbReference>
<dbReference type="OrthoDB" id="1845386at2759"/>
<keyword evidence="4" id="KW-0175">Coiled coil</keyword>